<dbReference type="Pfam" id="PF16016">
    <property type="entry name" value="VASt"/>
    <property type="match status" value="1"/>
</dbReference>
<evidence type="ECO:0000256" key="3">
    <source>
        <dbReference type="ARBA" id="ARBA00022989"/>
    </source>
</evidence>
<accession>A0A9P4NWS2</accession>
<dbReference type="Proteomes" id="UP000800235">
    <property type="component" value="Unassembled WGS sequence"/>
</dbReference>
<keyword evidence="4" id="KW-0472">Membrane</keyword>
<feature type="domain" description="VASt" evidence="7">
    <location>
        <begin position="920"/>
        <end position="1086"/>
    </location>
</feature>
<dbReference type="Gene3D" id="1.20.1270.60">
    <property type="entry name" value="Arfaptin homology (AH) domain/BAR domain"/>
    <property type="match status" value="1"/>
</dbReference>
<feature type="region of interest" description="Disordered" evidence="5">
    <location>
        <begin position="467"/>
        <end position="497"/>
    </location>
</feature>
<dbReference type="CDD" id="cd13280">
    <property type="entry name" value="PH_SIP3"/>
    <property type="match status" value="1"/>
</dbReference>
<evidence type="ECO:0000313" key="8">
    <source>
        <dbReference type="EMBL" id="KAF2433156.1"/>
    </source>
</evidence>
<dbReference type="EMBL" id="MU007022">
    <property type="protein sequence ID" value="KAF2433156.1"/>
    <property type="molecule type" value="Genomic_DNA"/>
</dbReference>
<dbReference type="SUPFAM" id="SSF103657">
    <property type="entry name" value="BAR/IMD domain-like"/>
    <property type="match status" value="1"/>
</dbReference>
<dbReference type="Pfam" id="PF16746">
    <property type="entry name" value="BAR_3"/>
    <property type="match status" value="1"/>
</dbReference>
<dbReference type="GO" id="GO:0016020">
    <property type="term" value="C:membrane"/>
    <property type="evidence" value="ECO:0007669"/>
    <property type="project" value="UniProtKB-SubCell"/>
</dbReference>
<feature type="compositionally biased region" description="Basic and acidic residues" evidence="5">
    <location>
        <begin position="626"/>
        <end position="635"/>
    </location>
</feature>
<dbReference type="InterPro" id="IPR042067">
    <property type="entry name" value="Sip3_PH"/>
</dbReference>
<evidence type="ECO:0000259" key="7">
    <source>
        <dbReference type="PROSITE" id="PS51778"/>
    </source>
</evidence>
<proteinExistence type="predicted"/>
<sequence length="1367" mass="150755">MAEADTSLQPVLTPVAKPLSLIPVTLKEAALDSPTFRGTTAHFSEQLESVTHWLESYCKSASRLSNEVTALESLVNTYLTIATPPTQVSEALLDHDYTVLALKRYNEGAREFWGATFKWMKKVESTVVEPIRAFIANDVGGLRVLRRNLEGAQRGYDTAVVRYAAQSRTKENSSLREDAFQLHEARKAYLKASMDYCVQAPQVRSTLDRLLVNLFSMRWKEMKNSRDALANSFGKWSGDIERVRGWSKEMENGERVFRRELQLARKQIEDIAELSVRPSRELEDYSVSTVTAPYIGQTSVTSPKQQPVEEKEEKQGWLFQRTITGKPSRIVWVRRWFYVKHGIFGWLNNNTRSGAVEESEKTGVLLCGIRPAAQEERRFCFEVKTKDSTIVLQAETQAELADWIATFEVSKRKALENPASTDAIAAGSKSVDAAFAISPAVAPEFAAKTGENYEEGGGIERSTTFNVEAGNLQPRGSFDVSGRKTMASGEGESSRDHAARIIQKLDLHRKTTATPQMSGSSSPAGGIASLISASHTVLPMGGVAPPIPSHSADYKAVLSNNLPSSSLSPSTLANPPAPTNLSKTAVVVSGERGLGLGSTSNDSGMPGALMANIWGTANWGHASRVERGEISTPKEQRRRIVSQPPSPIPSQLEFGTSPDEIPSPGTISPGIAPVTQHRKAYSLAIAADSSRGSSSKPPAQDTYPNYYPLALKAQDLQFRMLFPSVPRSDKLVLVFRATWNPNDQQEFPGRVYVTLNDVYFYSNHFGLVLITSLSLDSITEVTAAPGKDCDFLFLHLKPGFSPDGATRLTIRTFLEPLKLLERRLNFLVRNTDAVEQTSLEEAIKSLIKMETQGTSTDESPNLDDWDDLFQDGTTQRRTTDFKTGLRIDGTLYPDPSKSVSRNATKFRLPGQPVVYVPQGMSMPVISKVFDVTAKALFHVLAGDKSAVFQMLNVENGAERLLQSAWTQPDQGHHRRTFQYQVTNGTKRIDVVDYQIIDVLNDHLCYVITDRRTPWSLPASKKFSLVSKIVVTHVAKSQCKLAIYTKVDWRDPPLLGKGLIESQALNDLRLYASSLTSTLDDQISRLGSTSTSNSRKAISVFGQIGLQTSSTSISASDLPPSDPGHRILHHSLSELIFVAAKKTAVHTLVTALGLLFNLLKAIVDVVSVHRVVVVLLVVSAVGNFYWTSRDGWEWWRDRRAEGFMARVGVRPNVVIGRSVWLRDLDGLVGGLGENNNTGVGLVGGDGACAQQFNTLLSQTDPSSYFPTTVSPTSTSSTSPRFTRLQRSRQHIGSYRHDLLVALRVVDRVEKEMLRAEWESWVFGEVGKCKEAGRLLIKSGKEGDVVELKKWWEGYCGSCMESVEGLKGL</sequence>
<dbReference type="OrthoDB" id="10070851at2759"/>
<dbReference type="InterPro" id="IPR031968">
    <property type="entry name" value="VASt"/>
</dbReference>
<dbReference type="SMART" id="SM00233">
    <property type="entry name" value="PH"/>
    <property type="match status" value="1"/>
</dbReference>
<dbReference type="Gene3D" id="2.30.29.30">
    <property type="entry name" value="Pleckstrin-homology domain (PH domain)/Phosphotyrosine-binding domain (PTB)"/>
    <property type="match status" value="1"/>
</dbReference>
<keyword evidence="9" id="KW-1185">Reference proteome</keyword>
<name>A0A9P4NWS2_9PEZI</name>
<dbReference type="PROSITE" id="PS50003">
    <property type="entry name" value="PH_DOMAIN"/>
    <property type="match status" value="1"/>
</dbReference>
<evidence type="ECO:0000256" key="2">
    <source>
        <dbReference type="ARBA" id="ARBA00022692"/>
    </source>
</evidence>
<feature type="domain" description="PH" evidence="6">
    <location>
        <begin position="311"/>
        <end position="412"/>
    </location>
</feature>
<dbReference type="InterPro" id="IPR004148">
    <property type="entry name" value="BAR_dom"/>
</dbReference>
<dbReference type="FunFam" id="2.30.29.30:FF:000349">
    <property type="entry name" value="Transcription factor SipA3"/>
    <property type="match status" value="1"/>
</dbReference>
<gene>
    <name evidence="8" type="ORF">EJ08DRAFT_629422</name>
</gene>
<dbReference type="InterPro" id="IPR027267">
    <property type="entry name" value="AH/BAR_dom_sf"/>
</dbReference>
<evidence type="ECO:0000256" key="1">
    <source>
        <dbReference type="ARBA" id="ARBA00004370"/>
    </source>
</evidence>
<comment type="caution">
    <text evidence="8">The sequence shown here is derived from an EMBL/GenBank/DDBJ whole genome shotgun (WGS) entry which is preliminary data.</text>
</comment>
<dbReference type="InterPro" id="IPR011993">
    <property type="entry name" value="PH-like_dom_sf"/>
</dbReference>
<keyword evidence="2" id="KW-0812">Transmembrane</keyword>
<dbReference type="InterPro" id="IPR039463">
    <property type="entry name" value="Sip3/Lam1_BAR"/>
</dbReference>
<dbReference type="SUPFAM" id="SSF50729">
    <property type="entry name" value="PH domain-like"/>
    <property type="match status" value="1"/>
</dbReference>
<evidence type="ECO:0000259" key="6">
    <source>
        <dbReference type="PROSITE" id="PS50003"/>
    </source>
</evidence>
<comment type="subcellular location">
    <subcellularLocation>
        <location evidence="1">Membrane</location>
    </subcellularLocation>
</comment>
<dbReference type="PROSITE" id="PS51778">
    <property type="entry name" value="VAST"/>
    <property type="match status" value="1"/>
</dbReference>
<evidence type="ECO:0000313" key="9">
    <source>
        <dbReference type="Proteomes" id="UP000800235"/>
    </source>
</evidence>
<dbReference type="Pfam" id="PF00169">
    <property type="entry name" value="PH"/>
    <property type="match status" value="1"/>
</dbReference>
<evidence type="ECO:0000256" key="5">
    <source>
        <dbReference type="SAM" id="MobiDB-lite"/>
    </source>
</evidence>
<evidence type="ECO:0008006" key="10">
    <source>
        <dbReference type="Google" id="ProtNLM"/>
    </source>
</evidence>
<feature type="region of interest" description="Disordered" evidence="5">
    <location>
        <begin position="626"/>
        <end position="651"/>
    </location>
</feature>
<dbReference type="InterPro" id="IPR001849">
    <property type="entry name" value="PH_domain"/>
</dbReference>
<organism evidence="8 9">
    <name type="scientific">Tothia fuscella</name>
    <dbReference type="NCBI Taxonomy" id="1048955"/>
    <lineage>
        <taxon>Eukaryota</taxon>
        <taxon>Fungi</taxon>
        <taxon>Dikarya</taxon>
        <taxon>Ascomycota</taxon>
        <taxon>Pezizomycotina</taxon>
        <taxon>Dothideomycetes</taxon>
        <taxon>Pleosporomycetidae</taxon>
        <taxon>Venturiales</taxon>
        <taxon>Cylindrosympodiaceae</taxon>
        <taxon>Tothia</taxon>
    </lineage>
</organism>
<dbReference type="GO" id="GO:0005737">
    <property type="term" value="C:cytoplasm"/>
    <property type="evidence" value="ECO:0007669"/>
    <property type="project" value="InterPro"/>
</dbReference>
<keyword evidence="3" id="KW-1133">Transmembrane helix</keyword>
<dbReference type="CDD" id="cd07609">
    <property type="entry name" value="BAR_SIP3_fungi"/>
    <property type="match status" value="1"/>
</dbReference>
<dbReference type="PANTHER" id="PTHR14248">
    <property type="entry name" value="CYCLIN Y, ISOFORM A"/>
    <property type="match status" value="1"/>
</dbReference>
<reference evidence="8" key="1">
    <citation type="journal article" date="2020" name="Stud. Mycol.">
        <title>101 Dothideomycetes genomes: a test case for predicting lifestyles and emergence of pathogens.</title>
        <authorList>
            <person name="Haridas S."/>
            <person name="Albert R."/>
            <person name="Binder M."/>
            <person name="Bloem J."/>
            <person name="Labutti K."/>
            <person name="Salamov A."/>
            <person name="Andreopoulos B."/>
            <person name="Baker S."/>
            <person name="Barry K."/>
            <person name="Bills G."/>
            <person name="Bluhm B."/>
            <person name="Cannon C."/>
            <person name="Castanera R."/>
            <person name="Culley D."/>
            <person name="Daum C."/>
            <person name="Ezra D."/>
            <person name="Gonzalez J."/>
            <person name="Henrissat B."/>
            <person name="Kuo A."/>
            <person name="Liang C."/>
            <person name="Lipzen A."/>
            <person name="Lutzoni F."/>
            <person name="Magnuson J."/>
            <person name="Mondo S."/>
            <person name="Nolan M."/>
            <person name="Ohm R."/>
            <person name="Pangilinan J."/>
            <person name="Park H.-J."/>
            <person name="Ramirez L."/>
            <person name="Alfaro M."/>
            <person name="Sun H."/>
            <person name="Tritt A."/>
            <person name="Yoshinaga Y."/>
            <person name="Zwiers L.-H."/>
            <person name="Turgeon B."/>
            <person name="Goodwin S."/>
            <person name="Spatafora J."/>
            <person name="Crous P."/>
            <person name="Grigoriev I."/>
        </authorList>
    </citation>
    <scope>NUCLEOTIDE SEQUENCE</scope>
    <source>
        <strain evidence="8">CBS 130266</strain>
    </source>
</reference>
<evidence type="ECO:0000256" key="4">
    <source>
        <dbReference type="ARBA" id="ARBA00023136"/>
    </source>
</evidence>
<protein>
    <recommendedName>
        <fullName evidence="10">Transcription factor SipA3</fullName>
    </recommendedName>
</protein>